<feature type="transmembrane region" description="Helical" evidence="8">
    <location>
        <begin position="291"/>
        <end position="309"/>
    </location>
</feature>
<dbReference type="NCBIfam" id="TIGR00791">
    <property type="entry name" value="gntP"/>
    <property type="match status" value="1"/>
</dbReference>
<feature type="transmembrane region" description="Helical" evidence="8">
    <location>
        <begin position="95"/>
        <end position="113"/>
    </location>
</feature>
<dbReference type="PANTHER" id="PTHR30354:SF22">
    <property type="entry name" value="HIGH-AFFINITY GLUCONATE TRANSPORTER"/>
    <property type="match status" value="1"/>
</dbReference>
<dbReference type="AlphaFoldDB" id="A0A4R2HM84"/>
<keyword evidence="3" id="KW-1003">Cell membrane</keyword>
<keyword evidence="5 8" id="KW-1133">Transmembrane helix</keyword>
<dbReference type="GO" id="GO:0005886">
    <property type="term" value="C:plasma membrane"/>
    <property type="evidence" value="ECO:0007669"/>
    <property type="project" value="UniProtKB-SubCell"/>
</dbReference>
<proteinExistence type="inferred from homology"/>
<dbReference type="InterPro" id="IPR003474">
    <property type="entry name" value="Glcn_transporter"/>
</dbReference>
<keyword evidence="2" id="KW-0813">Transport</keyword>
<evidence type="ECO:0000313" key="10">
    <source>
        <dbReference type="Proteomes" id="UP000295684"/>
    </source>
</evidence>
<accession>A0A4R2HM84</accession>
<dbReference type="OrthoDB" id="9787129at2"/>
<keyword evidence="6 8" id="KW-0472">Membrane</keyword>
<evidence type="ECO:0000256" key="5">
    <source>
        <dbReference type="ARBA" id="ARBA00022989"/>
    </source>
</evidence>
<dbReference type="Proteomes" id="UP000295684">
    <property type="component" value="Unassembled WGS sequence"/>
</dbReference>
<sequence length="431" mass="45343">MSLIILLSGILLLFILILKKINPMIALIGVAIITGLFLGMPASKVMNSISNGIGSTLGSMVMVLALGAMMGKLIEDSGSAKKIVFILIKAFGKRNIQWAVLLTGLLVGIPLFYNAGFVVLIPLVFAISAATGLSKLYIGLPMATALSVTHGFLPPHPGPVALAGIFHADIGQTLIYGLILSLPIAVIAGIYFPRLIMNKIQPAIIKDFVIEESEDLPGTAKSFLTALLPVFLIVAGTIGSGVSSNYTGKSIFIFLADPTAALLISVMITLFIQNTSIEKAMESCAEGVKSIAMIILIIASGGAFKQILIDSGMGETVKQLTGNLNLSPLLLAWLITASLRITLGSATVAAVTASGMVLPLIGQHASPELMVLSVGAGSLMFSHVNDTGFWMFKEYFNLSLKQTFGTWTMMESIVSILGLVGVLILNYCLGG</sequence>
<evidence type="ECO:0000256" key="3">
    <source>
        <dbReference type="ARBA" id="ARBA00022475"/>
    </source>
</evidence>
<evidence type="ECO:0000313" key="9">
    <source>
        <dbReference type="EMBL" id="TCO30722.1"/>
    </source>
</evidence>
<reference evidence="9 10" key="1">
    <citation type="submission" date="2019-03" db="EMBL/GenBank/DDBJ databases">
        <title>Genomic Encyclopedia of Type Strains, Phase IV (KMG-IV): sequencing the most valuable type-strain genomes for metagenomic binning, comparative biology and taxonomic classification.</title>
        <authorList>
            <person name="Goeker M."/>
        </authorList>
    </citation>
    <scope>NUCLEOTIDE SEQUENCE [LARGE SCALE GENOMIC DNA]</scope>
    <source>
        <strain evidence="9 10">DSM 103236</strain>
    </source>
</reference>
<dbReference type="GO" id="GO:0015128">
    <property type="term" value="F:gluconate transmembrane transporter activity"/>
    <property type="evidence" value="ECO:0007669"/>
    <property type="project" value="InterPro"/>
</dbReference>
<gene>
    <name evidence="9" type="ORF">EV200_101160</name>
</gene>
<evidence type="ECO:0000256" key="6">
    <source>
        <dbReference type="ARBA" id="ARBA00023136"/>
    </source>
</evidence>
<feature type="transmembrane region" description="Helical" evidence="8">
    <location>
        <begin position="329"/>
        <end position="357"/>
    </location>
</feature>
<dbReference type="RefSeq" id="WP_132528917.1">
    <property type="nucleotide sequence ID" value="NZ_BMJO01000001.1"/>
</dbReference>
<organism evidence="9 10">
    <name type="scientific">Pedobacter psychrotolerans</name>
    <dbReference type="NCBI Taxonomy" id="1843235"/>
    <lineage>
        <taxon>Bacteria</taxon>
        <taxon>Pseudomonadati</taxon>
        <taxon>Bacteroidota</taxon>
        <taxon>Sphingobacteriia</taxon>
        <taxon>Sphingobacteriales</taxon>
        <taxon>Sphingobacteriaceae</taxon>
        <taxon>Pedobacter</taxon>
    </lineage>
</organism>
<comment type="caution">
    <text evidence="9">The sequence shown here is derived from an EMBL/GenBank/DDBJ whole genome shotgun (WGS) entry which is preliminary data.</text>
</comment>
<evidence type="ECO:0000256" key="8">
    <source>
        <dbReference type="SAM" id="Phobius"/>
    </source>
</evidence>
<feature type="transmembrane region" description="Helical" evidence="8">
    <location>
        <begin position="223"/>
        <end position="244"/>
    </location>
</feature>
<feature type="transmembrane region" description="Helical" evidence="8">
    <location>
        <begin position="21"/>
        <end position="40"/>
    </location>
</feature>
<dbReference type="Pfam" id="PF02447">
    <property type="entry name" value="GntP_permease"/>
    <property type="match status" value="1"/>
</dbReference>
<feature type="transmembrane region" description="Helical" evidence="8">
    <location>
        <begin position="119"/>
        <end position="138"/>
    </location>
</feature>
<feature type="transmembrane region" description="Helical" evidence="8">
    <location>
        <begin position="52"/>
        <end position="74"/>
    </location>
</feature>
<comment type="subcellular location">
    <subcellularLocation>
        <location evidence="1">Cell membrane</location>
        <topology evidence="1">Multi-pass membrane protein</topology>
    </subcellularLocation>
</comment>
<protein>
    <submittedName>
        <fullName evidence="9">L-idonate permease</fullName>
    </submittedName>
</protein>
<evidence type="ECO:0000256" key="2">
    <source>
        <dbReference type="ARBA" id="ARBA00022448"/>
    </source>
</evidence>
<evidence type="ECO:0000256" key="4">
    <source>
        <dbReference type="ARBA" id="ARBA00022692"/>
    </source>
</evidence>
<feature type="transmembrane region" description="Helical" evidence="8">
    <location>
        <begin position="250"/>
        <end position="271"/>
    </location>
</feature>
<comment type="similarity">
    <text evidence="7">Belongs to the GntP permease family.</text>
</comment>
<keyword evidence="4 8" id="KW-0812">Transmembrane</keyword>
<dbReference type="EMBL" id="SLWO01000001">
    <property type="protein sequence ID" value="TCO30722.1"/>
    <property type="molecule type" value="Genomic_DNA"/>
</dbReference>
<evidence type="ECO:0000256" key="7">
    <source>
        <dbReference type="ARBA" id="ARBA00049663"/>
    </source>
</evidence>
<feature type="transmembrane region" description="Helical" evidence="8">
    <location>
        <begin position="174"/>
        <end position="192"/>
    </location>
</feature>
<dbReference type="PIRSF" id="PIRSF002746">
    <property type="entry name" value="Gluconate_transporter"/>
    <property type="match status" value="1"/>
</dbReference>
<name>A0A4R2HM84_9SPHI</name>
<feature type="transmembrane region" description="Helical" evidence="8">
    <location>
        <begin position="412"/>
        <end position="429"/>
    </location>
</feature>
<evidence type="ECO:0000256" key="1">
    <source>
        <dbReference type="ARBA" id="ARBA00004651"/>
    </source>
</evidence>
<dbReference type="PANTHER" id="PTHR30354">
    <property type="entry name" value="GNT FAMILY GLUCONATE TRANSPORTER"/>
    <property type="match status" value="1"/>
</dbReference>